<feature type="region of interest" description="Disordered" evidence="1">
    <location>
        <begin position="172"/>
        <end position="224"/>
    </location>
</feature>
<keyword evidence="2" id="KW-0812">Transmembrane</keyword>
<evidence type="ECO:0000256" key="2">
    <source>
        <dbReference type="SAM" id="Phobius"/>
    </source>
</evidence>
<feature type="transmembrane region" description="Helical" evidence="2">
    <location>
        <begin position="5"/>
        <end position="26"/>
    </location>
</feature>
<evidence type="ECO:0000256" key="1">
    <source>
        <dbReference type="SAM" id="MobiDB-lite"/>
    </source>
</evidence>
<keyword evidence="2" id="KW-0472">Membrane</keyword>
<dbReference type="RefSeq" id="WP_042704024.1">
    <property type="nucleotide sequence ID" value="NZ_JADIIN010000071.1"/>
</dbReference>
<reference evidence="3" key="1">
    <citation type="submission" date="2020-10" db="EMBL/GenBank/DDBJ databases">
        <title>Dehalococcoides mccartyi of a TCE/Cr reducing biochatode.</title>
        <authorList>
            <person name="Matturro B."/>
        </authorList>
    </citation>
    <scope>NUCLEOTIDE SEQUENCE</scope>
    <source>
        <strain evidence="3">Bin4</strain>
    </source>
</reference>
<feature type="compositionally biased region" description="Low complexity" evidence="1">
    <location>
        <begin position="172"/>
        <end position="204"/>
    </location>
</feature>
<dbReference type="AlphaFoldDB" id="A0A843APQ9"/>
<dbReference type="Proteomes" id="UP000658733">
    <property type="component" value="Unassembled WGS sequence"/>
</dbReference>
<gene>
    <name evidence="3" type="ORF">ISP01_08810</name>
</gene>
<evidence type="ECO:0000313" key="4">
    <source>
        <dbReference type="Proteomes" id="UP000658733"/>
    </source>
</evidence>
<evidence type="ECO:0000313" key="3">
    <source>
        <dbReference type="EMBL" id="MBF4469488.1"/>
    </source>
</evidence>
<dbReference type="EMBL" id="JADIIN010000071">
    <property type="protein sequence ID" value="MBF4469488.1"/>
    <property type="molecule type" value="Genomic_DNA"/>
</dbReference>
<protein>
    <submittedName>
        <fullName evidence="3">Uncharacterized protein</fullName>
    </submittedName>
</protein>
<comment type="caution">
    <text evidence="3">The sequence shown here is derived from an EMBL/GenBank/DDBJ whole genome shotgun (WGS) entry which is preliminary data.</text>
</comment>
<keyword evidence="2" id="KW-1133">Transmembrane helix</keyword>
<organism evidence="3 4">
    <name type="scientific">Methanobrevibacter arboriphilus</name>
    <dbReference type="NCBI Taxonomy" id="39441"/>
    <lineage>
        <taxon>Archaea</taxon>
        <taxon>Methanobacteriati</taxon>
        <taxon>Methanobacteriota</taxon>
        <taxon>Methanomada group</taxon>
        <taxon>Methanobacteria</taxon>
        <taxon>Methanobacteriales</taxon>
        <taxon>Methanobacteriaceae</taxon>
        <taxon>Methanobrevibacter</taxon>
    </lineage>
</organism>
<name>A0A843APQ9_METAZ</name>
<sequence length="237" mass="26424">MNKKILIIMITIIAIITVSTLAYMTYISANVYEDDRIKINVPTGTEFSIKVEDSGNNFNNIIYNDTSEKNIVIKMIMVPNSTILGMSVKDLGLGALEKNLDNESYVSVKITENYTIYKNEKTGRYNALIRNPGYNGYVLIGCNGDLEDIEELAKTFEFKSYTTEGLTIVKVNNTDSNTDSSTNTSSNSSFSLQNNDNETNNSNEKTSKNNGGGDTPYDNYVKDGGTLSEEEYYAELW</sequence>
<accession>A0A843APQ9</accession>
<proteinExistence type="predicted"/>